<keyword evidence="2" id="KW-1185">Reference proteome</keyword>
<sequence>MLNFSRHSVILGVVGLVLLSSCGTPEYRTEKSHCEAEWMLKMPPVYRQEIVTKYRTEERPTGEMICETTGATTNCKPVKETVSVPYTALETVDIKKAQRDPQIASCTARACVARYGNSACET</sequence>
<name>A0A126V091_9RHOB</name>
<evidence type="ECO:0000313" key="1">
    <source>
        <dbReference type="EMBL" id="AML51704.1"/>
    </source>
</evidence>
<dbReference type="PROSITE" id="PS51257">
    <property type="entry name" value="PROKAR_LIPOPROTEIN"/>
    <property type="match status" value="1"/>
</dbReference>
<evidence type="ECO:0000313" key="2">
    <source>
        <dbReference type="Proteomes" id="UP000070371"/>
    </source>
</evidence>
<dbReference type="RefSeq" id="WP_039004124.1">
    <property type="nucleotide sequence ID" value="NZ_CP014327.1"/>
</dbReference>
<dbReference type="KEGG" id="hat:RC74_10915"/>
<dbReference type="AlphaFoldDB" id="A0A126V091"/>
<proteinExistence type="predicted"/>
<accession>A0A126V091</accession>
<dbReference type="OrthoDB" id="7865331at2"/>
<evidence type="ECO:0008006" key="3">
    <source>
        <dbReference type="Google" id="ProtNLM"/>
    </source>
</evidence>
<dbReference type="EMBL" id="CP014327">
    <property type="protein sequence ID" value="AML51704.1"/>
    <property type="molecule type" value="Genomic_DNA"/>
</dbReference>
<protein>
    <recommendedName>
        <fullName evidence="3">Lipoprotein</fullName>
    </recommendedName>
</protein>
<organism evidence="1 2">
    <name type="scientific">Falsihalocynthiibacter arcticus</name>
    <dbReference type="NCBI Taxonomy" id="1579316"/>
    <lineage>
        <taxon>Bacteria</taxon>
        <taxon>Pseudomonadati</taxon>
        <taxon>Pseudomonadota</taxon>
        <taxon>Alphaproteobacteria</taxon>
        <taxon>Rhodobacterales</taxon>
        <taxon>Roseobacteraceae</taxon>
        <taxon>Falsihalocynthiibacter</taxon>
    </lineage>
</organism>
<dbReference type="Proteomes" id="UP000070371">
    <property type="component" value="Chromosome"/>
</dbReference>
<reference evidence="1 2" key="1">
    <citation type="submission" date="2016-02" db="EMBL/GenBank/DDBJ databases">
        <title>Complete genome sequence of Halocynthiibacter arcticus PAMC 20958t from arctic marine sediment.</title>
        <authorList>
            <person name="Lee Y.M."/>
            <person name="Baek K."/>
            <person name="Lee H.K."/>
            <person name="Shin S.C."/>
        </authorList>
    </citation>
    <scope>NUCLEOTIDE SEQUENCE [LARGE SCALE GENOMIC DNA]</scope>
    <source>
        <strain evidence="1">PAMC 20958</strain>
    </source>
</reference>
<dbReference type="STRING" id="1579316.RC74_10915"/>
<gene>
    <name evidence="1" type="ORF">RC74_10915</name>
</gene>